<evidence type="ECO:0000313" key="2">
    <source>
        <dbReference type="Proteomes" id="UP001499854"/>
    </source>
</evidence>
<organism evidence="1 2">
    <name type="scientific">Catenulispora subtropica</name>
    <dbReference type="NCBI Taxonomy" id="450798"/>
    <lineage>
        <taxon>Bacteria</taxon>
        <taxon>Bacillati</taxon>
        <taxon>Actinomycetota</taxon>
        <taxon>Actinomycetes</taxon>
        <taxon>Catenulisporales</taxon>
        <taxon>Catenulisporaceae</taxon>
        <taxon>Catenulispora</taxon>
    </lineage>
</organism>
<evidence type="ECO:0008006" key="3">
    <source>
        <dbReference type="Google" id="ProtNLM"/>
    </source>
</evidence>
<evidence type="ECO:0000313" key="1">
    <source>
        <dbReference type="EMBL" id="GAA1992232.1"/>
    </source>
</evidence>
<comment type="caution">
    <text evidence="1">The sequence shown here is derived from an EMBL/GenBank/DDBJ whole genome shotgun (WGS) entry which is preliminary data.</text>
</comment>
<sequence>MTDSEVRIAGATRAAVDSPDRAAVWDLIKIVAADWSARPLGPRDGCPEEELDAAAVRLGLPLPAALREAFQLFGRRDDLTRNQDPFSTPGDLDLYEGALVFREENQGVCWWGVLLEDLGQDDPPTYLRSDMADKSQEHWTPWTDRLSLALAEMVLAETVLEDTEDLTDGTDFSPGILEDLGLRPLPSLAPAWCETGFHVGPDLLAHVSGGSWISVRGRTPEALAAFSGDEDSEDEE</sequence>
<accession>A0ABN2SVG7</accession>
<keyword evidence="2" id="KW-1185">Reference proteome</keyword>
<dbReference type="Proteomes" id="UP001499854">
    <property type="component" value="Unassembled WGS sequence"/>
</dbReference>
<reference evidence="1 2" key="1">
    <citation type="journal article" date="2019" name="Int. J. Syst. Evol. Microbiol.">
        <title>The Global Catalogue of Microorganisms (GCM) 10K type strain sequencing project: providing services to taxonomists for standard genome sequencing and annotation.</title>
        <authorList>
            <consortium name="The Broad Institute Genomics Platform"/>
            <consortium name="The Broad Institute Genome Sequencing Center for Infectious Disease"/>
            <person name="Wu L."/>
            <person name="Ma J."/>
        </authorList>
    </citation>
    <scope>NUCLEOTIDE SEQUENCE [LARGE SCALE GENOMIC DNA]</scope>
    <source>
        <strain evidence="1 2">JCM 16013</strain>
    </source>
</reference>
<dbReference type="RefSeq" id="WP_344660971.1">
    <property type="nucleotide sequence ID" value="NZ_BAAAQM010000047.1"/>
</dbReference>
<gene>
    <name evidence="1" type="ORF">GCM10009838_64890</name>
</gene>
<protein>
    <recommendedName>
        <fullName evidence="3">Knr4/Smi1-like domain-containing protein</fullName>
    </recommendedName>
</protein>
<proteinExistence type="predicted"/>
<dbReference type="EMBL" id="BAAAQM010000047">
    <property type="protein sequence ID" value="GAA1992232.1"/>
    <property type="molecule type" value="Genomic_DNA"/>
</dbReference>
<name>A0ABN2SVG7_9ACTN</name>